<dbReference type="STRING" id="2060906.A0A0H1B887"/>
<dbReference type="Gene3D" id="1.10.510.10">
    <property type="entry name" value="Transferase(Phosphotransferase) domain 1"/>
    <property type="match status" value="1"/>
</dbReference>
<feature type="region of interest" description="Disordered" evidence="7">
    <location>
        <begin position="1"/>
        <end position="29"/>
    </location>
</feature>
<dbReference type="Gene3D" id="3.30.200.20">
    <property type="entry name" value="Phosphorylase Kinase, domain 1"/>
    <property type="match status" value="1"/>
</dbReference>
<dbReference type="CDD" id="cd00180">
    <property type="entry name" value="PKc"/>
    <property type="match status" value="1"/>
</dbReference>
<keyword evidence="2" id="KW-0808">Transferase</keyword>
<feature type="binding site" evidence="6">
    <location>
        <position position="92"/>
    </location>
    <ligand>
        <name>ATP</name>
        <dbReference type="ChEBI" id="CHEBI:30616"/>
    </ligand>
</feature>
<evidence type="ECO:0000259" key="8">
    <source>
        <dbReference type="PROSITE" id="PS50011"/>
    </source>
</evidence>
<sequence>MAITTAPPQDLKDKTADFGDEVKTEEEQSDVEAIAEPWEKYNLDGTPHVFYPLCLGEVLDERYLVEHKIGFGGFSTVWMAHDLKTKRDVALKIFSLGEWGEHETHMQNEILQNVQDASNLVTCSATFLLPAGSSKSHHRVLVLPLVGPCITSLILDRMPLATRMSAAKQLLEALERIHKAGIIHRDLNESNCMWGMVPLHNLSRTAKYEALGRPLKEVIPYVNNLWKRGELVQPIDVPQHLYTEKFYLGDFGLSMKLGDLVIQKGYPPMPFCSPDRLHRQDPSFACDMWSYMVIFARLYFGYLPFPDQGQGQGGEISSMVKCLGPLPEQWKGRYTHSGALDSWYDQCQVPDPKYSLAAKISKFRPEADQTEQEHMLSIMSKVFTFCPEKRLTATQLLHDPSFKAVMEKYGC</sequence>
<evidence type="ECO:0000256" key="4">
    <source>
        <dbReference type="ARBA" id="ARBA00022777"/>
    </source>
</evidence>
<keyword evidence="5 6" id="KW-0067">ATP-binding</keyword>
<dbReference type="PROSITE" id="PS00107">
    <property type="entry name" value="PROTEIN_KINASE_ATP"/>
    <property type="match status" value="1"/>
</dbReference>
<dbReference type="PANTHER" id="PTHR45646">
    <property type="entry name" value="SERINE/THREONINE-PROTEIN KINASE DOA-RELATED"/>
    <property type="match status" value="1"/>
</dbReference>
<keyword evidence="10" id="KW-1185">Reference proteome</keyword>
<dbReference type="InterPro" id="IPR000719">
    <property type="entry name" value="Prot_kinase_dom"/>
</dbReference>
<evidence type="ECO:0000256" key="3">
    <source>
        <dbReference type="ARBA" id="ARBA00022741"/>
    </source>
</evidence>
<dbReference type="GO" id="GO:0004674">
    <property type="term" value="F:protein serine/threonine kinase activity"/>
    <property type="evidence" value="ECO:0007669"/>
    <property type="project" value="UniProtKB-KW"/>
</dbReference>
<evidence type="ECO:0000256" key="2">
    <source>
        <dbReference type="ARBA" id="ARBA00022679"/>
    </source>
</evidence>
<evidence type="ECO:0000313" key="10">
    <source>
        <dbReference type="Proteomes" id="UP000053573"/>
    </source>
</evidence>
<accession>A0A0H1B887</accession>
<feature type="domain" description="Protein kinase" evidence="8">
    <location>
        <begin position="63"/>
        <end position="402"/>
    </location>
</feature>
<gene>
    <name evidence="9" type="ORF">EMPG_17282</name>
</gene>
<dbReference type="SUPFAM" id="SSF56112">
    <property type="entry name" value="Protein kinase-like (PK-like)"/>
    <property type="match status" value="1"/>
</dbReference>
<name>A0A0H1B887_9EURO</name>
<keyword evidence="4" id="KW-0418">Kinase</keyword>
<evidence type="ECO:0000256" key="1">
    <source>
        <dbReference type="ARBA" id="ARBA00022527"/>
    </source>
</evidence>
<dbReference type="Proteomes" id="UP000053573">
    <property type="component" value="Unassembled WGS sequence"/>
</dbReference>
<dbReference type="InterPro" id="IPR017441">
    <property type="entry name" value="Protein_kinase_ATP_BS"/>
</dbReference>
<comment type="caution">
    <text evidence="9">The sequence shown here is derived from an EMBL/GenBank/DDBJ whole genome shotgun (WGS) entry which is preliminary data.</text>
</comment>
<evidence type="ECO:0000256" key="7">
    <source>
        <dbReference type="SAM" id="MobiDB-lite"/>
    </source>
</evidence>
<protein>
    <recommendedName>
        <fullName evidence="8">Protein kinase domain-containing protein</fullName>
    </recommendedName>
</protein>
<dbReference type="PROSITE" id="PS50011">
    <property type="entry name" value="PROTEIN_KINASE_DOM"/>
    <property type="match status" value="1"/>
</dbReference>
<feature type="compositionally biased region" description="Basic and acidic residues" evidence="7">
    <location>
        <begin position="10"/>
        <end position="26"/>
    </location>
</feature>
<evidence type="ECO:0000256" key="5">
    <source>
        <dbReference type="ARBA" id="ARBA00022840"/>
    </source>
</evidence>
<evidence type="ECO:0000313" key="9">
    <source>
        <dbReference type="EMBL" id="KLJ07222.1"/>
    </source>
</evidence>
<dbReference type="SMART" id="SM00220">
    <property type="entry name" value="S_TKc"/>
    <property type="match status" value="1"/>
</dbReference>
<dbReference type="EMBL" id="LDEV01002874">
    <property type="protein sequence ID" value="KLJ07222.1"/>
    <property type="molecule type" value="Genomic_DNA"/>
</dbReference>
<reference evidence="10" key="1">
    <citation type="journal article" date="2015" name="PLoS Genet.">
        <title>The dynamic genome and transcriptome of the human fungal pathogen Blastomyces and close relative Emmonsia.</title>
        <authorList>
            <person name="Munoz J.F."/>
            <person name="Gauthier G.M."/>
            <person name="Desjardins C.A."/>
            <person name="Gallo J.E."/>
            <person name="Holder J."/>
            <person name="Sullivan T.D."/>
            <person name="Marty A.J."/>
            <person name="Carmen J.C."/>
            <person name="Chen Z."/>
            <person name="Ding L."/>
            <person name="Gujja S."/>
            <person name="Magrini V."/>
            <person name="Misas E."/>
            <person name="Mitreva M."/>
            <person name="Priest M."/>
            <person name="Saif S."/>
            <person name="Whiston E.A."/>
            <person name="Young S."/>
            <person name="Zeng Q."/>
            <person name="Goldman W.E."/>
            <person name="Mardis E.R."/>
            <person name="Taylor J.W."/>
            <person name="McEwen J.G."/>
            <person name="Clay O.K."/>
            <person name="Klein B.S."/>
            <person name="Cuomo C.A."/>
        </authorList>
    </citation>
    <scope>NUCLEOTIDE SEQUENCE [LARGE SCALE GENOMIC DNA]</scope>
    <source>
        <strain evidence="10">UAMH 139</strain>
    </source>
</reference>
<dbReference type="GO" id="GO:0005524">
    <property type="term" value="F:ATP binding"/>
    <property type="evidence" value="ECO:0007669"/>
    <property type="project" value="UniProtKB-UniRule"/>
</dbReference>
<dbReference type="OrthoDB" id="5979581at2759"/>
<keyword evidence="3 6" id="KW-0547">Nucleotide-binding</keyword>
<proteinExistence type="predicted"/>
<dbReference type="InterPro" id="IPR051175">
    <property type="entry name" value="CLK_kinases"/>
</dbReference>
<dbReference type="AlphaFoldDB" id="A0A0H1B887"/>
<keyword evidence="1" id="KW-0723">Serine/threonine-protein kinase</keyword>
<dbReference type="InterPro" id="IPR011009">
    <property type="entry name" value="Kinase-like_dom_sf"/>
</dbReference>
<evidence type="ECO:0000256" key="6">
    <source>
        <dbReference type="PROSITE-ProRule" id="PRU10141"/>
    </source>
</evidence>
<organism evidence="9 10">
    <name type="scientific">Blastomyces silverae</name>
    <dbReference type="NCBI Taxonomy" id="2060906"/>
    <lineage>
        <taxon>Eukaryota</taxon>
        <taxon>Fungi</taxon>
        <taxon>Dikarya</taxon>
        <taxon>Ascomycota</taxon>
        <taxon>Pezizomycotina</taxon>
        <taxon>Eurotiomycetes</taxon>
        <taxon>Eurotiomycetidae</taxon>
        <taxon>Onygenales</taxon>
        <taxon>Ajellomycetaceae</taxon>
        <taxon>Blastomyces</taxon>
    </lineage>
</organism>
<dbReference type="Pfam" id="PF00069">
    <property type="entry name" value="Pkinase"/>
    <property type="match status" value="2"/>
</dbReference>